<dbReference type="AlphaFoldDB" id="A0A7S3P0G5"/>
<evidence type="ECO:0000256" key="4">
    <source>
        <dbReference type="ARBA" id="ARBA00034706"/>
    </source>
</evidence>
<dbReference type="InterPro" id="IPR047125">
    <property type="entry name" value="DCTN5"/>
</dbReference>
<reference evidence="7" key="1">
    <citation type="submission" date="2021-01" db="EMBL/GenBank/DDBJ databases">
        <authorList>
            <person name="Corre E."/>
            <person name="Pelletier E."/>
            <person name="Niang G."/>
            <person name="Scheremetjew M."/>
            <person name="Finn R."/>
            <person name="Kale V."/>
            <person name="Holt S."/>
            <person name="Cochrane G."/>
            <person name="Meng A."/>
            <person name="Brown T."/>
            <person name="Cohen L."/>
        </authorList>
    </citation>
    <scope>NUCLEOTIDE SEQUENCE</scope>
    <source>
        <strain evidence="7">CT5</strain>
    </source>
</reference>
<keyword evidence="2" id="KW-0963">Cytoplasm</keyword>
<name>A0A7S3P0G5_EUPCR</name>
<evidence type="ECO:0000256" key="2">
    <source>
        <dbReference type="ARBA" id="ARBA00022490"/>
    </source>
</evidence>
<dbReference type="Gene3D" id="2.160.10.10">
    <property type="entry name" value="Hexapeptide repeat proteins"/>
    <property type="match status" value="1"/>
</dbReference>
<dbReference type="InterPro" id="IPR011004">
    <property type="entry name" value="Trimer_LpxA-like_sf"/>
</dbReference>
<organism evidence="7">
    <name type="scientific">Euplotes crassus</name>
    <dbReference type="NCBI Taxonomy" id="5936"/>
    <lineage>
        <taxon>Eukaryota</taxon>
        <taxon>Sar</taxon>
        <taxon>Alveolata</taxon>
        <taxon>Ciliophora</taxon>
        <taxon>Intramacronucleata</taxon>
        <taxon>Spirotrichea</taxon>
        <taxon>Hypotrichia</taxon>
        <taxon>Euplotida</taxon>
        <taxon>Euplotidae</taxon>
        <taxon>Moneuplotes</taxon>
    </lineage>
</organism>
<dbReference type="EMBL" id="HBIK01032113">
    <property type="protein sequence ID" value="CAE0390082.1"/>
    <property type="molecule type" value="Transcribed_RNA"/>
</dbReference>
<evidence type="ECO:0000256" key="5">
    <source>
        <dbReference type="ARBA" id="ARBA00034865"/>
    </source>
</evidence>
<proteinExistence type="inferred from homology"/>
<comment type="similarity">
    <text evidence="4">Belongs to the dynactin subunits 5/6 family. Dynactin subunit 5 subfamily.</text>
</comment>
<dbReference type="GO" id="GO:0005869">
    <property type="term" value="C:dynactin complex"/>
    <property type="evidence" value="ECO:0007669"/>
    <property type="project" value="TreeGrafter"/>
</dbReference>
<feature type="compositionally biased region" description="Polar residues" evidence="6">
    <location>
        <begin position="110"/>
        <end position="120"/>
    </location>
</feature>
<sequence>MSILENKCHIGERSIIKDNVYIEEGSVIEPDMIIPSFTAYGGRPATFKGLLVESFPMIMKQKCSTYFKKFKPFIKKKSSTSGSKSERGSRLLSARSNASSSKDSPSKASMTSREQTSSGMLGTEEDSKE</sequence>
<keyword evidence="3" id="KW-0206">Cytoskeleton</keyword>
<protein>
    <recommendedName>
        <fullName evidence="5">Dynactin subunit 5</fullName>
    </recommendedName>
</protein>
<dbReference type="PANTHER" id="PTHR46126">
    <property type="entry name" value="DYNACTIN SUBUNIT 5"/>
    <property type="match status" value="1"/>
</dbReference>
<dbReference type="SUPFAM" id="SSF51161">
    <property type="entry name" value="Trimeric LpxA-like enzymes"/>
    <property type="match status" value="1"/>
</dbReference>
<evidence type="ECO:0000313" key="7">
    <source>
        <dbReference type="EMBL" id="CAE0390082.1"/>
    </source>
</evidence>
<feature type="compositionally biased region" description="Low complexity" evidence="6">
    <location>
        <begin position="90"/>
        <end position="109"/>
    </location>
</feature>
<gene>
    <name evidence="7" type="ORF">ECRA1380_LOCUS15058</name>
</gene>
<comment type="subcellular location">
    <subcellularLocation>
        <location evidence="1">Cytoplasm</location>
        <location evidence="1">Cytoskeleton</location>
    </subcellularLocation>
</comment>
<evidence type="ECO:0000256" key="3">
    <source>
        <dbReference type="ARBA" id="ARBA00023212"/>
    </source>
</evidence>
<dbReference type="PANTHER" id="PTHR46126:SF1">
    <property type="entry name" value="DYNACTIN SUBUNIT 5"/>
    <property type="match status" value="1"/>
</dbReference>
<evidence type="ECO:0000256" key="1">
    <source>
        <dbReference type="ARBA" id="ARBA00004245"/>
    </source>
</evidence>
<feature type="region of interest" description="Disordered" evidence="6">
    <location>
        <begin position="75"/>
        <end position="129"/>
    </location>
</feature>
<evidence type="ECO:0000256" key="6">
    <source>
        <dbReference type="SAM" id="MobiDB-lite"/>
    </source>
</evidence>
<accession>A0A7S3P0G5</accession>